<dbReference type="GO" id="GO:0005634">
    <property type="term" value="C:nucleus"/>
    <property type="evidence" value="ECO:0007669"/>
    <property type="project" value="TreeGrafter"/>
</dbReference>
<dbReference type="AlphaFoldDB" id="A0A8D3B238"/>
<dbReference type="GO" id="GO:0005737">
    <property type="term" value="C:cytoplasm"/>
    <property type="evidence" value="ECO:0007669"/>
    <property type="project" value="TreeGrafter"/>
</dbReference>
<proteinExistence type="predicted"/>
<dbReference type="PROSITE" id="PS50010">
    <property type="entry name" value="DH_2"/>
    <property type="match status" value="1"/>
</dbReference>
<reference evidence="2" key="1">
    <citation type="submission" date="2023-05" db="EMBL/GenBank/DDBJ databases">
        <title>High-quality long-read genome of Scophthalmus maximus.</title>
        <authorList>
            <person name="Lien S."/>
            <person name="Martinez P."/>
        </authorList>
    </citation>
    <scope>NUCLEOTIDE SEQUENCE [LARGE SCALE GENOMIC DNA]</scope>
</reference>
<dbReference type="SUPFAM" id="SSF48065">
    <property type="entry name" value="DBL homology domain (DH-domain)"/>
    <property type="match status" value="1"/>
</dbReference>
<evidence type="ECO:0000313" key="2">
    <source>
        <dbReference type="Ensembl" id="ENSSMAP00000027239.2"/>
    </source>
</evidence>
<dbReference type="PANTHER" id="PTHR12845:SF2">
    <property type="entry name" value="DH DOMAIN-CONTAINING PROTEIN-RELATED"/>
    <property type="match status" value="1"/>
</dbReference>
<dbReference type="GeneTree" id="ENSGT01030000234571"/>
<dbReference type="Proteomes" id="UP000694558">
    <property type="component" value="Chromosome 6"/>
</dbReference>
<dbReference type="InterPro" id="IPR035899">
    <property type="entry name" value="DBL_dom_sf"/>
</dbReference>
<sequence length="190" mass="22274">MFELIGSEASYLRSLGVAVGHFHASTPLKRTLSKMEHHILFSNVRRVMAASEKFLMDLEMRLGESVLITQVGDIVLQHCPEFHKLYVPYVTNMMYQEALVNQLLQQNRDFLYSLKKLEGDPVCQRRDLKSFLVLPFQRITRFKLLLEVGIWFKKNILYKIIYKNYNNSASYTKFYKVCVCARISEHPETD</sequence>
<dbReference type="Gene3D" id="1.20.900.10">
    <property type="entry name" value="Dbl homology (DH) domain"/>
    <property type="match status" value="1"/>
</dbReference>
<accession>A0A8D3B238</accession>
<dbReference type="InterPro" id="IPR000219">
    <property type="entry name" value="DH_dom"/>
</dbReference>
<feature type="domain" description="DH" evidence="1">
    <location>
        <begin position="1"/>
        <end position="147"/>
    </location>
</feature>
<protein>
    <recommendedName>
        <fullName evidence="1">DH domain-containing protein</fullName>
    </recommendedName>
</protein>
<reference evidence="2" key="2">
    <citation type="submission" date="2025-08" db="UniProtKB">
        <authorList>
            <consortium name="Ensembl"/>
        </authorList>
    </citation>
    <scope>IDENTIFICATION</scope>
</reference>
<dbReference type="InterPro" id="IPR047271">
    <property type="entry name" value="Ephexin-like"/>
</dbReference>
<evidence type="ECO:0000313" key="3">
    <source>
        <dbReference type="Proteomes" id="UP000694558"/>
    </source>
</evidence>
<organism evidence="2 3">
    <name type="scientific">Scophthalmus maximus</name>
    <name type="common">Turbot</name>
    <name type="synonym">Psetta maxima</name>
    <dbReference type="NCBI Taxonomy" id="52904"/>
    <lineage>
        <taxon>Eukaryota</taxon>
        <taxon>Metazoa</taxon>
        <taxon>Chordata</taxon>
        <taxon>Craniata</taxon>
        <taxon>Vertebrata</taxon>
        <taxon>Euteleostomi</taxon>
        <taxon>Actinopterygii</taxon>
        <taxon>Neopterygii</taxon>
        <taxon>Teleostei</taxon>
        <taxon>Neoteleostei</taxon>
        <taxon>Acanthomorphata</taxon>
        <taxon>Carangaria</taxon>
        <taxon>Pleuronectiformes</taxon>
        <taxon>Pleuronectoidei</taxon>
        <taxon>Scophthalmidae</taxon>
        <taxon>Scophthalmus</taxon>
    </lineage>
</organism>
<name>A0A8D3B238_SCOMX</name>
<evidence type="ECO:0000259" key="1">
    <source>
        <dbReference type="PROSITE" id="PS50010"/>
    </source>
</evidence>
<dbReference type="PANTHER" id="PTHR12845">
    <property type="entry name" value="GUANINE NUCLEOTIDE EXCHANGE FACTOR"/>
    <property type="match status" value="1"/>
</dbReference>
<dbReference type="SMART" id="SM00325">
    <property type="entry name" value="RhoGEF"/>
    <property type="match status" value="1"/>
</dbReference>
<dbReference type="Ensembl" id="ENSSMAT00000027570.2">
    <property type="protein sequence ID" value="ENSSMAP00000027239.2"/>
    <property type="gene ID" value="ENSSMAG00000016650.2"/>
</dbReference>
<dbReference type="Pfam" id="PF00621">
    <property type="entry name" value="RhoGEF"/>
    <property type="match status" value="1"/>
</dbReference>
<dbReference type="GO" id="GO:0005085">
    <property type="term" value="F:guanyl-nucleotide exchange factor activity"/>
    <property type="evidence" value="ECO:0007669"/>
    <property type="project" value="InterPro"/>
</dbReference>